<evidence type="ECO:0000313" key="4">
    <source>
        <dbReference type="Proteomes" id="UP001556367"/>
    </source>
</evidence>
<evidence type="ECO:0000259" key="2">
    <source>
        <dbReference type="Pfam" id="PF00857"/>
    </source>
</evidence>
<proteinExistence type="inferred from homology"/>
<dbReference type="InterPro" id="IPR050993">
    <property type="entry name" value="Isochorismatase_domain"/>
</dbReference>
<dbReference type="Proteomes" id="UP001556367">
    <property type="component" value="Unassembled WGS sequence"/>
</dbReference>
<comment type="similarity">
    <text evidence="1">Belongs to the isochorismatase family.</text>
</comment>
<dbReference type="InterPro" id="IPR000868">
    <property type="entry name" value="Isochorismatase-like_dom"/>
</dbReference>
<feature type="domain" description="Isochorismatase-like" evidence="2">
    <location>
        <begin position="11"/>
        <end position="167"/>
    </location>
</feature>
<keyword evidence="4" id="KW-1185">Reference proteome</keyword>
<evidence type="ECO:0000256" key="1">
    <source>
        <dbReference type="ARBA" id="ARBA00006336"/>
    </source>
</evidence>
<gene>
    <name evidence="3" type="ORF">HGRIS_009848</name>
</gene>
<dbReference type="Gene3D" id="3.40.50.850">
    <property type="entry name" value="Isochorismatase-like"/>
    <property type="match status" value="1"/>
</dbReference>
<evidence type="ECO:0000313" key="3">
    <source>
        <dbReference type="EMBL" id="KAL0949813.1"/>
    </source>
</evidence>
<dbReference type="Pfam" id="PF00857">
    <property type="entry name" value="Isochorismatase"/>
    <property type="match status" value="1"/>
</dbReference>
<accession>A0ABR3J2T9</accession>
<protein>
    <recommendedName>
        <fullName evidence="2">Isochorismatase-like domain-containing protein</fullName>
    </recommendedName>
</protein>
<dbReference type="PANTHER" id="PTHR14119">
    <property type="entry name" value="HYDROLASE"/>
    <property type="match status" value="1"/>
</dbReference>
<dbReference type="SUPFAM" id="SSF52499">
    <property type="entry name" value="Isochorismatase-like hydrolases"/>
    <property type="match status" value="1"/>
</dbReference>
<dbReference type="PANTHER" id="PTHR14119:SF3">
    <property type="entry name" value="ISOCHORISMATASE DOMAIN-CONTAINING PROTEIN 2"/>
    <property type="match status" value="1"/>
</dbReference>
<comment type="caution">
    <text evidence="3">The sequence shown here is derived from an EMBL/GenBank/DDBJ whole genome shotgun (WGS) entry which is preliminary data.</text>
</comment>
<name>A0ABR3J2T9_9AGAR</name>
<organism evidence="3 4">
    <name type="scientific">Hohenbuehelia grisea</name>
    <dbReference type="NCBI Taxonomy" id="104357"/>
    <lineage>
        <taxon>Eukaryota</taxon>
        <taxon>Fungi</taxon>
        <taxon>Dikarya</taxon>
        <taxon>Basidiomycota</taxon>
        <taxon>Agaricomycotina</taxon>
        <taxon>Agaricomycetes</taxon>
        <taxon>Agaricomycetidae</taxon>
        <taxon>Agaricales</taxon>
        <taxon>Pleurotineae</taxon>
        <taxon>Pleurotaceae</taxon>
        <taxon>Hohenbuehelia</taxon>
    </lineage>
</organism>
<sequence>MPVHKPDPAKTLFFLCDVQTRFRNAIHGFDQVATTANKLLKVASILGCGVVATTQNAKALGPIVPEIDLEGLGSLHLGTFDKTLFSMFVPEVKAILASRPEVDAIVLFGIESHVCVLQTALSLLDPSSAPAYTVYIPADGVSSCNKTEVPIALARLREAGAIITTSESIAFQLVSDSARPEFKAFSTLIKESKDSTKAAGEALLSHL</sequence>
<dbReference type="EMBL" id="JASNQZ010000012">
    <property type="protein sequence ID" value="KAL0949813.1"/>
    <property type="molecule type" value="Genomic_DNA"/>
</dbReference>
<dbReference type="InterPro" id="IPR036380">
    <property type="entry name" value="Isochorismatase-like_sf"/>
</dbReference>
<reference evidence="4" key="1">
    <citation type="submission" date="2024-06" db="EMBL/GenBank/DDBJ databases">
        <title>Multi-omics analyses provide insights into the biosynthesis of the anticancer antibiotic pleurotin in Hohenbuehelia grisea.</title>
        <authorList>
            <person name="Weaver J.A."/>
            <person name="Alberti F."/>
        </authorList>
    </citation>
    <scope>NUCLEOTIDE SEQUENCE [LARGE SCALE GENOMIC DNA]</scope>
    <source>
        <strain evidence="4">T-177</strain>
    </source>
</reference>